<evidence type="ECO:0000256" key="1">
    <source>
        <dbReference type="ARBA" id="ARBA00004127"/>
    </source>
</evidence>
<evidence type="ECO:0000256" key="2">
    <source>
        <dbReference type="ARBA" id="ARBA00022692"/>
    </source>
</evidence>
<protein>
    <submittedName>
        <fullName evidence="6">Protein-S-isoprenylcysteine O-methyltransferase Ste14</fullName>
    </submittedName>
</protein>
<dbReference type="InterPro" id="IPR007318">
    <property type="entry name" value="Phopholipid_MeTrfase"/>
</dbReference>
<dbReference type="OrthoDB" id="9811969at2"/>
<reference evidence="7" key="1">
    <citation type="submission" date="2016-10" db="EMBL/GenBank/DDBJ databases">
        <authorList>
            <person name="Varghese N."/>
            <person name="Submissions S."/>
        </authorList>
    </citation>
    <scope>NUCLEOTIDE SEQUENCE [LARGE SCALE GENOMIC DNA]</scope>
    <source>
        <strain evidence="7">DSM 21424</strain>
    </source>
</reference>
<dbReference type="STRING" id="521013.SAMN04488567_1994"/>
<evidence type="ECO:0000256" key="3">
    <source>
        <dbReference type="ARBA" id="ARBA00022989"/>
    </source>
</evidence>
<accession>A0A1G7DMS0</accession>
<dbReference type="PANTHER" id="PTHR12714:SF24">
    <property type="entry name" value="SLR1182 PROTEIN"/>
    <property type="match status" value="1"/>
</dbReference>
<organism evidence="6 7">
    <name type="scientific">Limimaricola pyoseonensis</name>
    <dbReference type="NCBI Taxonomy" id="521013"/>
    <lineage>
        <taxon>Bacteria</taxon>
        <taxon>Pseudomonadati</taxon>
        <taxon>Pseudomonadota</taxon>
        <taxon>Alphaproteobacteria</taxon>
        <taxon>Rhodobacterales</taxon>
        <taxon>Paracoccaceae</taxon>
        <taxon>Limimaricola</taxon>
    </lineage>
</organism>
<sequence length="151" mass="16672">MSKVEIPPAWLALCLAAAWIVAWLEPTGLGFGTLAGLAWWVGLALIVAGVGLMLWAVRRMLPRGTPVMPRRTPEALVTDGPFRFSRNPIYLGDALVLAGAALMLDAPLALPLVPLFAWILTRRFIRGEEAALRARFPQAFAEWSARTRRWL</sequence>
<dbReference type="GO" id="GO:0032259">
    <property type="term" value="P:methylation"/>
    <property type="evidence" value="ECO:0007669"/>
    <property type="project" value="UniProtKB-KW"/>
</dbReference>
<feature type="transmembrane region" description="Helical" evidence="5">
    <location>
        <begin position="94"/>
        <end position="120"/>
    </location>
</feature>
<evidence type="ECO:0000313" key="6">
    <source>
        <dbReference type="EMBL" id="SDE52436.1"/>
    </source>
</evidence>
<gene>
    <name evidence="6" type="ORF">SAMN04488567_1994</name>
</gene>
<comment type="subcellular location">
    <subcellularLocation>
        <location evidence="1">Endomembrane system</location>
        <topology evidence="1">Multi-pass membrane protein</topology>
    </subcellularLocation>
</comment>
<feature type="transmembrane region" description="Helical" evidence="5">
    <location>
        <begin position="36"/>
        <end position="57"/>
    </location>
</feature>
<keyword evidence="3 5" id="KW-1133">Transmembrane helix</keyword>
<evidence type="ECO:0000313" key="7">
    <source>
        <dbReference type="Proteomes" id="UP000198922"/>
    </source>
</evidence>
<dbReference type="PANTHER" id="PTHR12714">
    <property type="entry name" value="PROTEIN-S ISOPRENYLCYSTEINE O-METHYLTRANSFERASE"/>
    <property type="match status" value="1"/>
</dbReference>
<evidence type="ECO:0000256" key="4">
    <source>
        <dbReference type="ARBA" id="ARBA00023136"/>
    </source>
</evidence>
<dbReference type="GO" id="GO:0008168">
    <property type="term" value="F:methyltransferase activity"/>
    <property type="evidence" value="ECO:0007669"/>
    <property type="project" value="UniProtKB-KW"/>
</dbReference>
<feature type="transmembrane region" description="Helical" evidence="5">
    <location>
        <begin position="6"/>
        <end position="24"/>
    </location>
</feature>
<keyword evidence="4 5" id="KW-0472">Membrane</keyword>
<dbReference type="Pfam" id="PF04191">
    <property type="entry name" value="PEMT"/>
    <property type="match status" value="1"/>
</dbReference>
<evidence type="ECO:0000256" key="5">
    <source>
        <dbReference type="SAM" id="Phobius"/>
    </source>
</evidence>
<keyword evidence="6" id="KW-0489">Methyltransferase</keyword>
<dbReference type="EMBL" id="FNAT01000002">
    <property type="protein sequence ID" value="SDE52436.1"/>
    <property type="molecule type" value="Genomic_DNA"/>
</dbReference>
<name>A0A1G7DMS0_9RHOB</name>
<dbReference type="GO" id="GO:0012505">
    <property type="term" value="C:endomembrane system"/>
    <property type="evidence" value="ECO:0007669"/>
    <property type="project" value="UniProtKB-SubCell"/>
</dbReference>
<keyword evidence="2 5" id="KW-0812">Transmembrane</keyword>
<dbReference type="Gene3D" id="1.20.120.1630">
    <property type="match status" value="1"/>
</dbReference>
<dbReference type="AlphaFoldDB" id="A0A1G7DMS0"/>
<keyword evidence="6" id="KW-0808">Transferase</keyword>
<proteinExistence type="predicted"/>
<dbReference type="Proteomes" id="UP000198922">
    <property type="component" value="Unassembled WGS sequence"/>
</dbReference>
<keyword evidence="7" id="KW-1185">Reference proteome</keyword>